<reference evidence="9" key="3">
    <citation type="submission" date="2025-09" db="UniProtKB">
        <authorList>
            <consortium name="Ensembl"/>
        </authorList>
    </citation>
    <scope>IDENTIFICATION</scope>
</reference>
<comment type="subcellular location">
    <subcellularLocation>
        <location evidence="1">Secreted</location>
    </subcellularLocation>
</comment>
<evidence type="ECO:0000256" key="1">
    <source>
        <dbReference type="ARBA" id="ARBA00004613"/>
    </source>
</evidence>
<dbReference type="OMA" id="YMKISSY"/>
<reference evidence="9" key="2">
    <citation type="submission" date="2025-08" db="UniProtKB">
        <authorList>
            <consortium name="Ensembl"/>
        </authorList>
    </citation>
    <scope>IDENTIFICATION</scope>
</reference>
<feature type="chain" id="PRO_5025500240" description="Peptidase S1 domain-containing protein" evidence="7">
    <location>
        <begin position="22"/>
        <end position="284"/>
    </location>
</feature>
<dbReference type="InterPro" id="IPR051487">
    <property type="entry name" value="Ser/Thr_Proteases_Immune/Dev"/>
</dbReference>
<dbReference type="Ensembl" id="ENSSFAT00005001772.1">
    <property type="protein sequence ID" value="ENSSFAP00005001669.1"/>
    <property type="gene ID" value="ENSSFAG00005001148.1"/>
</dbReference>
<dbReference type="Proteomes" id="UP000472267">
    <property type="component" value="Chromosome 1"/>
</dbReference>
<dbReference type="InterPro" id="IPR001254">
    <property type="entry name" value="Trypsin_dom"/>
</dbReference>
<keyword evidence="10" id="KW-1185">Reference proteome</keyword>
<dbReference type="PANTHER" id="PTHR24256">
    <property type="entry name" value="TRYPTASE-RELATED"/>
    <property type="match status" value="1"/>
</dbReference>
<evidence type="ECO:0000256" key="6">
    <source>
        <dbReference type="ARBA" id="ARBA00024195"/>
    </source>
</evidence>
<dbReference type="InterPro" id="IPR001314">
    <property type="entry name" value="Peptidase_S1A"/>
</dbReference>
<evidence type="ECO:0000256" key="3">
    <source>
        <dbReference type="ARBA" id="ARBA00022729"/>
    </source>
</evidence>
<dbReference type="PROSITE" id="PS50240">
    <property type="entry name" value="TRYPSIN_DOM"/>
    <property type="match status" value="1"/>
</dbReference>
<dbReference type="CDD" id="cd00190">
    <property type="entry name" value="Tryp_SPc"/>
    <property type="match status" value="1"/>
</dbReference>
<organism evidence="9 10">
    <name type="scientific">Salarias fasciatus</name>
    <name type="common">Jewelled blenny</name>
    <name type="synonym">Blennius fasciatus</name>
    <dbReference type="NCBI Taxonomy" id="181472"/>
    <lineage>
        <taxon>Eukaryota</taxon>
        <taxon>Metazoa</taxon>
        <taxon>Chordata</taxon>
        <taxon>Craniata</taxon>
        <taxon>Vertebrata</taxon>
        <taxon>Euteleostomi</taxon>
        <taxon>Actinopterygii</taxon>
        <taxon>Neopterygii</taxon>
        <taxon>Teleostei</taxon>
        <taxon>Neoteleostei</taxon>
        <taxon>Acanthomorphata</taxon>
        <taxon>Ovalentaria</taxon>
        <taxon>Blenniimorphae</taxon>
        <taxon>Blenniiformes</taxon>
        <taxon>Blennioidei</taxon>
        <taxon>Blenniidae</taxon>
        <taxon>Salariinae</taxon>
        <taxon>Salarias</taxon>
    </lineage>
</organism>
<dbReference type="SMART" id="SM00020">
    <property type="entry name" value="Tryp_SPc"/>
    <property type="match status" value="1"/>
</dbReference>
<sequence length="284" mass="31240">TIALHFYFTLSTCLCLSRLSAHVPWQAFVHLSEGQLNGGFGGGALITDRWVLTAGRNLFVNKDREDIPRPILHFPKIYLGIKDRSEANESNEHPVEEVLVHPLFQKLSHWDNDLALIKLQRPVLINEKVTPIPLPDKCQDLSNTTGKSGVITGWGLGALLSPAPHLKHLVLPLVNQSECKSVYDRDPEAPNIDDSMICTGASKFEENVCFGDAGSALAVTDPDSGDVYAAGILSFDKSCRVKPFAVYTKLSAHLPWIQKVTRGDTDQSINVRTAAMSKMISQQL</sequence>
<dbReference type="Pfam" id="PF00089">
    <property type="entry name" value="Trypsin"/>
    <property type="match status" value="1"/>
</dbReference>
<dbReference type="FunFam" id="2.40.10.10:FF:000054">
    <property type="entry name" value="Complement C1r subcomponent"/>
    <property type="match status" value="1"/>
</dbReference>
<evidence type="ECO:0000313" key="10">
    <source>
        <dbReference type="Proteomes" id="UP000472267"/>
    </source>
</evidence>
<keyword evidence="4" id="KW-1015">Disulfide bond</keyword>
<keyword evidence="2" id="KW-0964">Secreted</keyword>
<accession>A0A672FSR7</accession>
<evidence type="ECO:0000256" key="2">
    <source>
        <dbReference type="ARBA" id="ARBA00022525"/>
    </source>
</evidence>
<dbReference type="GO" id="GO:0005576">
    <property type="term" value="C:extracellular region"/>
    <property type="evidence" value="ECO:0007669"/>
    <property type="project" value="UniProtKB-SubCell"/>
</dbReference>
<dbReference type="InterPro" id="IPR043504">
    <property type="entry name" value="Peptidase_S1_PA_chymotrypsin"/>
</dbReference>
<dbReference type="GO" id="GO:0004252">
    <property type="term" value="F:serine-type endopeptidase activity"/>
    <property type="evidence" value="ECO:0007669"/>
    <property type="project" value="InterPro"/>
</dbReference>
<keyword evidence="5" id="KW-0325">Glycoprotein</keyword>
<evidence type="ECO:0000313" key="9">
    <source>
        <dbReference type="Ensembl" id="ENSSFAP00005001669.1"/>
    </source>
</evidence>
<reference evidence="9" key="1">
    <citation type="submission" date="2019-06" db="EMBL/GenBank/DDBJ databases">
        <authorList>
            <consortium name="Wellcome Sanger Institute Data Sharing"/>
        </authorList>
    </citation>
    <scope>NUCLEOTIDE SEQUENCE [LARGE SCALE GENOMIC DNA]</scope>
</reference>
<name>A0A672FSR7_SALFA</name>
<dbReference type="GO" id="GO:0006508">
    <property type="term" value="P:proteolysis"/>
    <property type="evidence" value="ECO:0007669"/>
    <property type="project" value="InterPro"/>
</dbReference>
<comment type="similarity">
    <text evidence="6">Belongs to the peptidase S1 family. CLIP subfamily.</text>
</comment>
<evidence type="ECO:0000256" key="5">
    <source>
        <dbReference type="ARBA" id="ARBA00023180"/>
    </source>
</evidence>
<dbReference type="InterPro" id="IPR009003">
    <property type="entry name" value="Peptidase_S1_PA"/>
</dbReference>
<proteinExistence type="inferred from homology"/>
<dbReference type="AlphaFoldDB" id="A0A672FSR7"/>
<evidence type="ECO:0000256" key="4">
    <source>
        <dbReference type="ARBA" id="ARBA00023157"/>
    </source>
</evidence>
<dbReference type="InParanoid" id="A0A672FSR7"/>
<feature type="domain" description="Peptidase S1" evidence="8">
    <location>
        <begin position="24"/>
        <end position="262"/>
    </location>
</feature>
<dbReference type="SUPFAM" id="SSF50494">
    <property type="entry name" value="Trypsin-like serine proteases"/>
    <property type="match status" value="1"/>
</dbReference>
<protein>
    <recommendedName>
        <fullName evidence="8">Peptidase S1 domain-containing protein</fullName>
    </recommendedName>
</protein>
<feature type="signal peptide" evidence="7">
    <location>
        <begin position="1"/>
        <end position="21"/>
    </location>
</feature>
<evidence type="ECO:0000256" key="7">
    <source>
        <dbReference type="SAM" id="SignalP"/>
    </source>
</evidence>
<dbReference type="Gene3D" id="2.40.10.10">
    <property type="entry name" value="Trypsin-like serine proteases"/>
    <property type="match status" value="2"/>
</dbReference>
<evidence type="ECO:0000259" key="8">
    <source>
        <dbReference type="PROSITE" id="PS50240"/>
    </source>
</evidence>
<keyword evidence="3 7" id="KW-0732">Signal</keyword>
<dbReference type="PRINTS" id="PR00722">
    <property type="entry name" value="CHYMOTRYPSIN"/>
</dbReference>